<feature type="compositionally biased region" description="Basic and acidic residues" evidence="3">
    <location>
        <begin position="1788"/>
        <end position="1797"/>
    </location>
</feature>
<dbReference type="PANTHER" id="PTHR19871:SF14">
    <property type="entry name" value="DUF4062 DOMAIN-CONTAINING PROTEIN"/>
    <property type="match status" value="1"/>
</dbReference>
<evidence type="ECO:0000256" key="1">
    <source>
        <dbReference type="ARBA" id="ARBA00022574"/>
    </source>
</evidence>
<protein>
    <recommendedName>
        <fullName evidence="4">NWD1/2-like winged helix-turn-helix domain-containing protein</fullName>
    </recommendedName>
</protein>
<evidence type="ECO:0000259" key="4">
    <source>
        <dbReference type="Pfam" id="PF25469"/>
    </source>
</evidence>
<dbReference type="PANTHER" id="PTHR19871">
    <property type="entry name" value="BETA TRANSDUCIN-RELATED PROTEIN"/>
    <property type="match status" value="1"/>
</dbReference>
<feature type="compositionally biased region" description="Low complexity" evidence="3">
    <location>
        <begin position="180"/>
        <end position="191"/>
    </location>
</feature>
<gene>
    <name evidence="5" type="ORF">RRG08_044804</name>
</gene>
<proteinExistence type="predicted"/>
<dbReference type="Gene3D" id="2.130.10.10">
    <property type="entry name" value="YVTN repeat-like/Quinoprotein amine dehydrogenase"/>
    <property type="match status" value="2"/>
</dbReference>
<feature type="region of interest" description="Disordered" evidence="3">
    <location>
        <begin position="158"/>
        <end position="213"/>
    </location>
</feature>
<dbReference type="SUPFAM" id="SSF50978">
    <property type="entry name" value="WD40 repeat-like"/>
    <property type="match status" value="2"/>
</dbReference>
<dbReference type="InterPro" id="IPR015943">
    <property type="entry name" value="WD40/YVTN_repeat-like_dom_sf"/>
</dbReference>
<evidence type="ECO:0000256" key="2">
    <source>
        <dbReference type="ARBA" id="ARBA00022737"/>
    </source>
</evidence>
<feature type="compositionally biased region" description="Polar residues" evidence="3">
    <location>
        <begin position="1800"/>
        <end position="1814"/>
    </location>
</feature>
<dbReference type="SMART" id="SM00320">
    <property type="entry name" value="WD40"/>
    <property type="match status" value="4"/>
</dbReference>
<keyword evidence="1" id="KW-0853">WD repeat</keyword>
<dbReference type="InterPro" id="IPR001680">
    <property type="entry name" value="WD40_rpt"/>
</dbReference>
<feature type="domain" description="NWD1/2-like winged helix-turn-helix" evidence="4">
    <location>
        <begin position="794"/>
        <end position="898"/>
    </location>
</feature>
<evidence type="ECO:0000256" key="3">
    <source>
        <dbReference type="SAM" id="MobiDB-lite"/>
    </source>
</evidence>
<reference evidence="5" key="1">
    <citation type="journal article" date="2023" name="G3 (Bethesda)">
        <title>A reference genome for the long-term kleptoplast-retaining sea slug Elysia crispata morphotype clarki.</title>
        <authorList>
            <person name="Eastman K.E."/>
            <person name="Pendleton A.L."/>
            <person name="Shaikh M.A."/>
            <person name="Suttiyut T."/>
            <person name="Ogas R."/>
            <person name="Tomko P."/>
            <person name="Gavelis G."/>
            <person name="Widhalm J.R."/>
            <person name="Wisecaver J.H."/>
        </authorList>
    </citation>
    <scope>NUCLEOTIDE SEQUENCE</scope>
    <source>
        <strain evidence="5">ECLA1</strain>
    </source>
</reference>
<keyword evidence="6" id="KW-1185">Reference proteome</keyword>
<feature type="compositionally biased region" description="Polar residues" evidence="3">
    <location>
        <begin position="1773"/>
        <end position="1787"/>
    </location>
</feature>
<feature type="compositionally biased region" description="Polar residues" evidence="3">
    <location>
        <begin position="158"/>
        <end position="169"/>
    </location>
</feature>
<dbReference type="SUPFAM" id="SSF52540">
    <property type="entry name" value="P-loop containing nucleoside triphosphate hydrolases"/>
    <property type="match status" value="1"/>
</dbReference>
<evidence type="ECO:0000313" key="5">
    <source>
        <dbReference type="EMBL" id="KAK3777513.1"/>
    </source>
</evidence>
<dbReference type="Pfam" id="PF25469">
    <property type="entry name" value="WHD_NWD1"/>
    <property type="match status" value="1"/>
</dbReference>
<accession>A0AAE0ZYA0</accession>
<feature type="region of interest" description="Disordered" evidence="3">
    <location>
        <begin position="1773"/>
        <end position="1869"/>
    </location>
</feature>
<dbReference type="EMBL" id="JAWDGP010003068">
    <property type="protein sequence ID" value="KAK3777513.1"/>
    <property type="molecule type" value="Genomic_DNA"/>
</dbReference>
<dbReference type="InterPro" id="IPR057588">
    <property type="entry name" value="NWD1/2-like_WH"/>
</dbReference>
<dbReference type="Gene3D" id="3.40.50.300">
    <property type="entry name" value="P-loop containing nucleotide triphosphate hydrolases"/>
    <property type="match status" value="1"/>
</dbReference>
<dbReference type="Proteomes" id="UP001283361">
    <property type="component" value="Unassembled WGS sequence"/>
</dbReference>
<organism evidence="5 6">
    <name type="scientific">Elysia crispata</name>
    <name type="common">lettuce slug</name>
    <dbReference type="NCBI Taxonomy" id="231223"/>
    <lineage>
        <taxon>Eukaryota</taxon>
        <taxon>Metazoa</taxon>
        <taxon>Spiralia</taxon>
        <taxon>Lophotrochozoa</taxon>
        <taxon>Mollusca</taxon>
        <taxon>Gastropoda</taxon>
        <taxon>Heterobranchia</taxon>
        <taxon>Euthyneura</taxon>
        <taxon>Panpulmonata</taxon>
        <taxon>Sacoglossa</taxon>
        <taxon>Placobranchoidea</taxon>
        <taxon>Plakobranchidae</taxon>
        <taxon>Elysia</taxon>
    </lineage>
</organism>
<dbReference type="InterPro" id="IPR036322">
    <property type="entry name" value="WD40_repeat_dom_sf"/>
</dbReference>
<evidence type="ECO:0000313" key="6">
    <source>
        <dbReference type="Proteomes" id="UP001283361"/>
    </source>
</evidence>
<sequence>MELWSNGPDPHVRAIKGQVEEELLIKLGAKKEVIEIHPHILTSRPERVKSYVGLKYSRTIPPAQEAPSHIQNPWHVADQALRQMSNFSRRGPRDFILPNLVKPTCPARSLVIPAIDEDYFARREAAHKRLSLLLGQWTEYENLAFNPPPSRVQTANKLSGLARTSSQASIDHVIQRPTRSSSSDSFASSGSRGSGSKGNAVRPVPKSRKTKNKWHEMASEALLHIKACHMRLPADLPRSELRIYVSSTPDLREEREFLEEVAYPKLREFSEKLGLNCHVVDMRNGAGILDNSLHTFHLIEKELRTCKTLSIGPYFVSLLGHKTSEAGLPGFFPKDVYELLRETLVRENILGVDAFDEVYRLDSNRVPPVYIKQRIQALEEYQTPEQVEKTLLKALKEAVKIIRNSGNDCSDIDFYRWSALVKEHEEGLLSGYSPLTDCLCFMMDAHEAEKDPGSHAKPIMRLRHAVFRHFRRFSDSVNLINFKSGRKTLAYLRSMSDTFIAGVASLLKTQIRHRDYSLTQQLTEGSEALQHVRLALAAAQDRMDNSVAVNQVREILATGVVDTSVIALLGAAGTAKTTIACQVARASVLWEPRRRVITRCLGSTLRSSSLYRVLESLINQLSVIYNCHVNLEKDALLQEVVSAFCDLIQSVGESPLLAGGLLIVLDQLDCLPDLEARFVTSILNSLPRGVVLLLTCQSQCHFVNVLKSHPSVKIIFRTFMNEKEVNRYITNSLTSVNRVATDDQYKTIFSALPDEPAPFYPQMLYHIVRWWPSASLPDIPPFSGDPEEDFAAFIIAVETGLGKAFSRYALSLLAAARFGLADQELLHLLSKDADLLNEIEEEEQEHVSLVEGFPYQLQLSNLIDRLGLFLSNIKIEGESVYQLISEPLRVAISQRYMKDGFFYIIHQRLANFFLFIRRGLLLSSKDISEQRHRQLSKYHWRTLRCVPYHLCHISADTAQVWEQLKQKVFFNFTWLVNAVYSGFLPDLLDDIAYALETVSLDPDIQYLQQLLLQARHTITHNPLSLAAVFSSQNLEDSDRAVRDSVKALIHEARQWLTQVHLQALVPVTFTSDKNQRLMVKENSLFGLTSVHSILDTDTAHGKLLLQRGPILTVLDVLTREEIPLATLQTEILQVKVVDFEHVMILATGISSKLSVEVLDLNKGKHLKSAPLKEKKLLWCDMRSLNAVFFATDKGIKCLDVENMSVVNVLNATKPWDSSTISLNRHDKVITVTTEEEKQEIRQMRIKDVTNVKTTKIKKGLKNPHCDPLITTKDGRFIILLHERIARVIEAREFLVTSTISYHNLPIVKAALSRSHEHIFLAFANGGVTGHTLLSGLEVLSARTRPSPKPQRRSGGRKAGGSARAYEEVANSELVTAMVTSEDDHFLLVGSSVGQIYIFHLPTGQQLVDITTGQASLTSLLFLTDRSHFQHLVTVDAAGKALHWNLRPLLAETRRLVQPYICDPDMAREEQPKVDLSLYYPVYEAQFHDRVFLNGPDVAAFYQPVSEKLFVELADLDPAFGEQFDWEVKGSIADLNEHLLALVCGHELSDIMLTVSNDFRLSRWSLKDGCLLWSRRLPGSDGGQGGSVIHDLALVYWDQAVLLVQNSRAGTGYGVSVIYTGEGQKKILSRDKVESYWLSMDRTQVVLETLQPGGPSLYKWDLVEAREEQCESMDPEVEQNKRSEAASTAFTVYSPTLQHRATLVMTPKQVTIRAPLSANRHKYTARAKTPTLIHHDQPRPELTPRHLELSQSAGTSGDRVTLSQGALQETTDAPSLIADSTQNANNHPESSRGHRELTPPDSGSLNKQPTAPTRTSDSHRRMRTKLMWARVRTKDAPFDPNPSSSANKTSSSSRHNPYRRGSFQSKTTTHIGVIDSSNTVSNILQASETSKNLKVSQTPIEQTLPETRTEKVEGDPMSPDEEAEVFPTCGETSLALPISAACFIGENYFCLGTRDGHIVCMPFPDLEPLCILGESGPRITDRISYNLLLEMKAPHDGSVDHVAPSQDAATLVSADKCSVCLWDVAGRTLTLKFCLDQGQEVSQLIISKDASIVAVATTDRVLRLWTPLEKREVANFMTTFDIVDLQMTSDCHNVIVRGVGQESKPVLEVFEVRNVDDILMKVPGRKISREQERRQSLVQERVTMRSEARRKSVVRRTSVDI</sequence>
<dbReference type="InterPro" id="IPR052752">
    <property type="entry name" value="NACHT-WD_repeat"/>
</dbReference>
<feature type="compositionally biased region" description="Low complexity" evidence="3">
    <location>
        <begin position="1842"/>
        <end position="1852"/>
    </location>
</feature>
<feature type="region of interest" description="Disordered" evidence="3">
    <location>
        <begin position="1340"/>
        <end position="1363"/>
    </location>
</feature>
<keyword evidence="2" id="KW-0677">Repeat</keyword>
<comment type="caution">
    <text evidence="5">The sequence shown here is derived from an EMBL/GenBank/DDBJ whole genome shotgun (WGS) entry which is preliminary data.</text>
</comment>
<dbReference type="InterPro" id="IPR027417">
    <property type="entry name" value="P-loop_NTPase"/>
</dbReference>
<name>A0AAE0ZYA0_9GAST</name>